<evidence type="ECO:0000313" key="1">
    <source>
        <dbReference type="EMBL" id="CAF1024961.1"/>
    </source>
</evidence>
<dbReference type="SUPFAM" id="SSF52047">
    <property type="entry name" value="RNI-like"/>
    <property type="match status" value="1"/>
</dbReference>
<reference evidence="1" key="1">
    <citation type="submission" date="2021-02" db="EMBL/GenBank/DDBJ databases">
        <authorList>
            <person name="Nowell W R."/>
        </authorList>
    </citation>
    <scope>NUCLEOTIDE SEQUENCE</scope>
</reference>
<evidence type="ECO:0000313" key="3">
    <source>
        <dbReference type="Proteomes" id="UP000677228"/>
    </source>
</evidence>
<evidence type="ECO:0008006" key="4">
    <source>
        <dbReference type="Google" id="ProtNLM"/>
    </source>
</evidence>
<sequence>MTFYLSTVTTIEQLSIELWRDIFDYLMSCEIIAGFSGLNSRLNRLINSIPLFIDLSSNISLTTYKNVCQSFLCHTGSILSLNLAEKHKVGAIDLFLSLTDIKQFINLQKLVIVKADHDNLSTIVFKLRHLKHLCTLKIDDDLFRNVEKHIIKKILTIKSLRRLDLSTISKKGYAYLKKSSIEQLTLNQCDRNLIYYLPQSIKSLTVTKELSLLFTKPPYSPTTFSYPNLTHLKLTVHHFINHNDDINYLIISISHYAEYVSIQLLFTGNLLYYSGDFWAEYLSSLPFTCKIEIIVDTPVSDTNETHLNYIKQTFQVSNQFWIQHNLNEDYDLVRTLEIRTNENYSDRHFRKLKVLIFSLFGSCLPSMSGEWLSILNKTVASSLPRLKKFVLENSFNDNIEIEIFLTEVLTRAPNLEILIIRHRDIFEKLMDVINQMSHPRRIVRLVLWTNLTLERAGELVRTLPKLQLLACEIDENDLQRVLPVVFEQMKHLVLLQIIVSHASYDYSKIGTLLDDKRWTIDERNDSILVWM</sequence>
<name>A0A8S2E1H3_9BILA</name>
<dbReference type="EMBL" id="CAJNOK010007117">
    <property type="protein sequence ID" value="CAF1024961.1"/>
    <property type="molecule type" value="Genomic_DNA"/>
</dbReference>
<accession>A0A8S2E1H3</accession>
<evidence type="ECO:0000313" key="2">
    <source>
        <dbReference type="EMBL" id="CAF3793455.1"/>
    </source>
</evidence>
<dbReference type="EMBL" id="CAJOBA010007128">
    <property type="protein sequence ID" value="CAF3793455.1"/>
    <property type="molecule type" value="Genomic_DNA"/>
</dbReference>
<dbReference type="Proteomes" id="UP000682733">
    <property type="component" value="Unassembled WGS sequence"/>
</dbReference>
<gene>
    <name evidence="1" type="ORF">OVA965_LOCUS15697</name>
    <name evidence="2" type="ORF">TMI583_LOCUS15706</name>
</gene>
<dbReference type="AlphaFoldDB" id="A0A8S2E1H3"/>
<comment type="caution">
    <text evidence="1">The sequence shown here is derived from an EMBL/GenBank/DDBJ whole genome shotgun (WGS) entry which is preliminary data.</text>
</comment>
<protein>
    <recommendedName>
        <fullName evidence="4">F-box domain-containing protein</fullName>
    </recommendedName>
</protein>
<dbReference type="Proteomes" id="UP000677228">
    <property type="component" value="Unassembled WGS sequence"/>
</dbReference>
<organism evidence="1 3">
    <name type="scientific">Didymodactylos carnosus</name>
    <dbReference type="NCBI Taxonomy" id="1234261"/>
    <lineage>
        <taxon>Eukaryota</taxon>
        <taxon>Metazoa</taxon>
        <taxon>Spiralia</taxon>
        <taxon>Gnathifera</taxon>
        <taxon>Rotifera</taxon>
        <taxon>Eurotatoria</taxon>
        <taxon>Bdelloidea</taxon>
        <taxon>Philodinida</taxon>
        <taxon>Philodinidae</taxon>
        <taxon>Didymodactylos</taxon>
    </lineage>
</organism>
<proteinExistence type="predicted"/>